<name>A0ACB8A7W1_9AGAM</name>
<dbReference type="Proteomes" id="UP000790377">
    <property type="component" value="Unassembled WGS sequence"/>
</dbReference>
<sequence length="68" mass="7283">NSSIRVALELVGTEEGDSSERVGYVLAGGLRRRHGVETFCNVKCHVSGLKPVLPSCSHHRALKMHSGG</sequence>
<keyword evidence="2" id="KW-1185">Reference proteome</keyword>
<evidence type="ECO:0000313" key="1">
    <source>
        <dbReference type="EMBL" id="KAH7909153.1"/>
    </source>
</evidence>
<evidence type="ECO:0000313" key="2">
    <source>
        <dbReference type="Proteomes" id="UP000790377"/>
    </source>
</evidence>
<accession>A0ACB8A7W1</accession>
<dbReference type="EMBL" id="MU267775">
    <property type="protein sequence ID" value="KAH7909153.1"/>
    <property type="molecule type" value="Genomic_DNA"/>
</dbReference>
<proteinExistence type="predicted"/>
<reference evidence="1" key="1">
    <citation type="journal article" date="2021" name="New Phytol.">
        <title>Evolutionary innovations through gain and loss of genes in the ectomycorrhizal Boletales.</title>
        <authorList>
            <person name="Wu G."/>
            <person name="Miyauchi S."/>
            <person name="Morin E."/>
            <person name="Kuo A."/>
            <person name="Drula E."/>
            <person name="Varga T."/>
            <person name="Kohler A."/>
            <person name="Feng B."/>
            <person name="Cao Y."/>
            <person name="Lipzen A."/>
            <person name="Daum C."/>
            <person name="Hundley H."/>
            <person name="Pangilinan J."/>
            <person name="Johnson J."/>
            <person name="Barry K."/>
            <person name="LaButti K."/>
            <person name="Ng V."/>
            <person name="Ahrendt S."/>
            <person name="Min B."/>
            <person name="Choi I.G."/>
            <person name="Park H."/>
            <person name="Plett J.M."/>
            <person name="Magnuson J."/>
            <person name="Spatafora J.W."/>
            <person name="Nagy L.G."/>
            <person name="Henrissat B."/>
            <person name="Grigoriev I.V."/>
            <person name="Yang Z.L."/>
            <person name="Xu J."/>
            <person name="Martin F.M."/>
        </authorList>
    </citation>
    <scope>NUCLEOTIDE SEQUENCE</scope>
    <source>
        <strain evidence="1">ATCC 28755</strain>
    </source>
</reference>
<feature type="non-terminal residue" evidence="1">
    <location>
        <position position="1"/>
    </location>
</feature>
<feature type="non-terminal residue" evidence="1">
    <location>
        <position position="68"/>
    </location>
</feature>
<gene>
    <name evidence="1" type="ORF">BJ138DRAFT_991408</name>
</gene>
<comment type="caution">
    <text evidence="1">The sequence shown here is derived from an EMBL/GenBank/DDBJ whole genome shotgun (WGS) entry which is preliminary data.</text>
</comment>
<organism evidence="1 2">
    <name type="scientific">Hygrophoropsis aurantiaca</name>
    <dbReference type="NCBI Taxonomy" id="72124"/>
    <lineage>
        <taxon>Eukaryota</taxon>
        <taxon>Fungi</taxon>
        <taxon>Dikarya</taxon>
        <taxon>Basidiomycota</taxon>
        <taxon>Agaricomycotina</taxon>
        <taxon>Agaricomycetes</taxon>
        <taxon>Agaricomycetidae</taxon>
        <taxon>Boletales</taxon>
        <taxon>Coniophorineae</taxon>
        <taxon>Hygrophoropsidaceae</taxon>
        <taxon>Hygrophoropsis</taxon>
    </lineage>
</organism>
<protein>
    <submittedName>
        <fullName evidence="1">Uncharacterized protein</fullName>
    </submittedName>
</protein>